<organism evidence="3 4">
    <name type="scientific">Rugamonas aquatica</name>
    <dbReference type="NCBI Taxonomy" id="2743357"/>
    <lineage>
        <taxon>Bacteria</taxon>
        <taxon>Pseudomonadati</taxon>
        <taxon>Pseudomonadota</taxon>
        <taxon>Betaproteobacteria</taxon>
        <taxon>Burkholderiales</taxon>
        <taxon>Oxalobacteraceae</taxon>
        <taxon>Telluria group</taxon>
        <taxon>Rugamonas</taxon>
    </lineage>
</organism>
<gene>
    <name evidence="3" type="ORF">GEV02_12885</name>
</gene>
<dbReference type="InterPro" id="IPR052042">
    <property type="entry name" value="Tail_sheath_structural"/>
</dbReference>
<accession>A0A6A7N221</accession>
<feature type="domain" description="Tail sheath protein C-terminal" evidence="2">
    <location>
        <begin position="511"/>
        <end position="606"/>
    </location>
</feature>
<dbReference type="Gene3D" id="3.40.50.11780">
    <property type="match status" value="1"/>
</dbReference>
<comment type="caution">
    <text evidence="3">The sequence shown here is derived from an EMBL/GenBank/DDBJ whole genome shotgun (WGS) entry which is preliminary data.</text>
</comment>
<dbReference type="EMBL" id="WHUG01000004">
    <property type="protein sequence ID" value="MQA39052.1"/>
    <property type="molecule type" value="Genomic_DNA"/>
</dbReference>
<evidence type="ECO:0000259" key="2">
    <source>
        <dbReference type="Pfam" id="PF17482"/>
    </source>
</evidence>
<name>A0A6A7N221_9BURK</name>
<proteinExistence type="inferred from homology"/>
<dbReference type="PANTHER" id="PTHR35861">
    <property type="match status" value="1"/>
</dbReference>
<evidence type="ECO:0000313" key="4">
    <source>
        <dbReference type="Proteomes" id="UP000440498"/>
    </source>
</evidence>
<dbReference type="PANTHER" id="PTHR35861:SF2">
    <property type="entry name" value="FELS-2 PROPHAGE PROTEIN"/>
    <property type="match status" value="1"/>
</dbReference>
<evidence type="ECO:0000313" key="3">
    <source>
        <dbReference type="EMBL" id="MQA39052.1"/>
    </source>
</evidence>
<dbReference type="Proteomes" id="UP000440498">
    <property type="component" value="Unassembled WGS sequence"/>
</dbReference>
<sequence length="622" mass="62807">MPVSQQGAINTTALIVPDLYVQIVPPSVSLLNGVPTNVLGIVGTAQWGPVNSASPVGSTADYARIHGSLQNRKYDMGTALAAAVQQGAASMRCVRVTDGTDTAATAAIQSAGIAATGSVAFTANPAAATTLTLAGTVVTFVASGAVGNQVNIGASLSATLATLLAFLQASLDVNIDKFTFALNANTLNLAALLPGVAGNTLTVATNVAGATASGATLAGGVAGTPALTLSGKYTGSLGNSLQATIAAGSQTGTTKVTLALSGFAPEVFDNIPGAGNALWVNMAAAINNGNSVARPASVLVSAVAGAAVGVPAYASSNFAGGTDGANNITGALLLGSDLGSRTGMYSLRSSGAAVAMLTDCDDISTFAAQAAFGLSEGIYMVGVTPQGDNPAAAAAAKAAANIDSYAFKLLLGDWVYWSDPVNAITRVISPQAFVAGLLANLSPEQSGLNKALYGIVATQRSLQNRAYSSAELQVLGQAGIDVIANPVPGGAYFGTRFGHNTSSNPVTNGDNYTRMTNYIAYTLNTGMGKYVGRLQSSRADDPTRLQAKATVDAFLANMRQQGQVADFSTICDLSNNLAPRIATGYMQMDAKVQYLSVVEKFLINMEGGQSVQVARTSTVAAN</sequence>
<dbReference type="AlphaFoldDB" id="A0A6A7N221"/>
<dbReference type="RefSeq" id="WP_152838347.1">
    <property type="nucleotide sequence ID" value="NZ_WHUG01000004.1"/>
</dbReference>
<dbReference type="Pfam" id="PF17482">
    <property type="entry name" value="Phage_sheath_1C"/>
    <property type="match status" value="1"/>
</dbReference>
<dbReference type="InterPro" id="IPR020287">
    <property type="entry name" value="Tail_sheath_C"/>
</dbReference>
<reference evidence="3 4" key="1">
    <citation type="submission" date="2019-10" db="EMBL/GenBank/DDBJ databases">
        <title>Two novel species isolated from a subtropical stream in China.</title>
        <authorList>
            <person name="Lu H."/>
        </authorList>
    </citation>
    <scope>NUCLEOTIDE SEQUENCE [LARGE SCALE GENOMIC DNA]</scope>
    <source>
        <strain evidence="3 4">FT29W</strain>
    </source>
</reference>
<keyword evidence="4" id="KW-1185">Reference proteome</keyword>
<evidence type="ECO:0000256" key="1">
    <source>
        <dbReference type="ARBA" id="ARBA00008005"/>
    </source>
</evidence>
<protein>
    <submittedName>
        <fullName evidence="3">Phage tail protein</fullName>
    </submittedName>
</protein>
<comment type="similarity">
    <text evidence="1">Belongs to the myoviridae tail sheath protein family.</text>
</comment>